<dbReference type="InterPro" id="IPR026906">
    <property type="entry name" value="LRR_5"/>
</dbReference>
<proteinExistence type="inferred from homology"/>
<dbReference type="SUPFAM" id="SSF53649">
    <property type="entry name" value="Alkaline phosphatase-like"/>
    <property type="match status" value="1"/>
</dbReference>
<feature type="chain" id="PRO_5047525168" description="Sulfatase N-terminal domain-containing protein" evidence="2">
    <location>
        <begin position="20"/>
        <end position="834"/>
    </location>
</feature>
<dbReference type="Pfam" id="PF13306">
    <property type="entry name" value="LRR_5"/>
    <property type="match status" value="2"/>
</dbReference>
<keyword evidence="5" id="KW-1185">Reference proteome</keyword>
<dbReference type="InterPro" id="IPR050738">
    <property type="entry name" value="Sulfatase"/>
</dbReference>
<comment type="caution">
    <text evidence="4">The sequence shown here is derived from an EMBL/GenBank/DDBJ whole genome shotgun (WGS) entry which is preliminary data.</text>
</comment>
<evidence type="ECO:0000313" key="4">
    <source>
        <dbReference type="EMBL" id="KAK8839973.1"/>
    </source>
</evidence>
<dbReference type="Gene3D" id="3.40.720.10">
    <property type="entry name" value="Alkaline Phosphatase, subunit A"/>
    <property type="match status" value="1"/>
</dbReference>
<dbReference type="PANTHER" id="PTHR42693:SF33">
    <property type="entry name" value="ARYLSULFATASE"/>
    <property type="match status" value="1"/>
</dbReference>
<dbReference type="Proteomes" id="UP001470230">
    <property type="component" value="Unassembled WGS sequence"/>
</dbReference>
<keyword evidence="2" id="KW-0732">Signal</keyword>
<evidence type="ECO:0000259" key="3">
    <source>
        <dbReference type="Pfam" id="PF00884"/>
    </source>
</evidence>
<dbReference type="EMBL" id="JAPFFF010000050">
    <property type="protein sequence ID" value="KAK8839973.1"/>
    <property type="molecule type" value="Genomic_DNA"/>
</dbReference>
<evidence type="ECO:0000256" key="1">
    <source>
        <dbReference type="ARBA" id="ARBA00008779"/>
    </source>
</evidence>
<dbReference type="InterPro" id="IPR032675">
    <property type="entry name" value="LRR_dom_sf"/>
</dbReference>
<feature type="signal peptide" evidence="2">
    <location>
        <begin position="1"/>
        <end position="19"/>
    </location>
</feature>
<feature type="domain" description="Sulfatase N-terminal" evidence="3">
    <location>
        <begin position="383"/>
        <end position="710"/>
    </location>
</feature>
<dbReference type="Gene3D" id="3.30.1120.10">
    <property type="match status" value="1"/>
</dbReference>
<dbReference type="SUPFAM" id="SSF52058">
    <property type="entry name" value="L domain-like"/>
    <property type="match status" value="1"/>
</dbReference>
<organism evidence="4 5">
    <name type="scientific">Tritrichomonas musculus</name>
    <dbReference type="NCBI Taxonomy" id="1915356"/>
    <lineage>
        <taxon>Eukaryota</taxon>
        <taxon>Metamonada</taxon>
        <taxon>Parabasalia</taxon>
        <taxon>Tritrichomonadida</taxon>
        <taxon>Tritrichomonadidae</taxon>
        <taxon>Tritrichomonas</taxon>
    </lineage>
</organism>
<reference evidence="4 5" key="1">
    <citation type="submission" date="2024-04" db="EMBL/GenBank/DDBJ databases">
        <title>Tritrichomonas musculus Genome.</title>
        <authorList>
            <person name="Alves-Ferreira E."/>
            <person name="Grigg M."/>
            <person name="Lorenzi H."/>
            <person name="Galac M."/>
        </authorList>
    </citation>
    <scope>NUCLEOTIDE SEQUENCE [LARGE SCALE GENOMIC DNA]</scope>
    <source>
        <strain evidence="4 5">EAF2021</strain>
    </source>
</reference>
<sequence length="834" mass="94194">MFFLLAFFSLSSLNVEINGKAIVADDLQQAVIAAGCDNNGVQSIVVFDGEINLDGIMKSYPDLQILKMEGSSRVAGGKVPDNCFSKSNIREVTLRGVQSIGNDAFSRCSFLTKFSAPSLTDIGLRSFQDCVSLISFTFPYGVKTLPKTVLHGCDSLTNLTIEGQVFEIPEYFFSGLPHLKFVSIPSSVKNFESPFSPSVNVSLIRPGNYCPPGQSYEVPRFALQLGHNLFNGCDQLQHIFVHEKIQTVGKYAFANMPHLINVTFQEPSSLHHINDYSFSNSSLQYITFPASLRSNGKQCFAKSMRLKRVFVHSTYDFEWMSEGMIADSTGIIEELPAPKPDQEKLHGLPRFTPCPLRPKQKPLTDKERELYTPKKSANQKKENIIFFFSDQQRWDTIGPNGQKLDITPNIDQLAREGVNFRNCFTNQPVCGPVRAVIQSGVYATETGCFKNAVPLPDNQPHRLADELKKAGYSLAYIGKWHLASDQGSQRYEQVAVPLKYRGGWDEYWVAADVIEFTSHGYGGYLFDQDMNKREFTGYRVDSVTDFALEYIRNYDDEEKPFALFLSHLEPHHQNDHNSFEGPTGSKEKFKDFEQPADLTKGKGDWERWMPDYLGCCNSLDKNLGRVVEALKEKGIYDDTMIIYTSDHGCHFKSHPEDVELGGSDDYKRSSYESALHIPFVVKGRDFYGGENSDRIISSIDFPPTLVRAAGGEIPSNWKGRPIQEYKSADWKDYMYSQVSESYVGRLVRTDRWKYVIHAAGKAPFGDPGSDKDTWTDKHLFDLKNDPTEKHDLKDNADYNEIKAQLRQLLIDCAYRAGEGNFTISDQKKSINNDL</sequence>
<accession>A0ABR2H279</accession>
<dbReference type="Pfam" id="PF00884">
    <property type="entry name" value="Sulfatase"/>
    <property type="match status" value="1"/>
</dbReference>
<evidence type="ECO:0000256" key="2">
    <source>
        <dbReference type="SAM" id="SignalP"/>
    </source>
</evidence>
<dbReference type="Gene3D" id="3.80.10.10">
    <property type="entry name" value="Ribonuclease Inhibitor"/>
    <property type="match status" value="1"/>
</dbReference>
<dbReference type="InterPro" id="IPR017850">
    <property type="entry name" value="Alkaline_phosphatase_core_sf"/>
</dbReference>
<dbReference type="PANTHER" id="PTHR42693">
    <property type="entry name" value="ARYLSULFATASE FAMILY MEMBER"/>
    <property type="match status" value="1"/>
</dbReference>
<protein>
    <recommendedName>
        <fullName evidence="3">Sulfatase N-terminal domain-containing protein</fullName>
    </recommendedName>
</protein>
<dbReference type="InterPro" id="IPR000917">
    <property type="entry name" value="Sulfatase_N"/>
</dbReference>
<comment type="similarity">
    <text evidence="1">Belongs to the sulfatase family.</text>
</comment>
<evidence type="ECO:0000313" key="5">
    <source>
        <dbReference type="Proteomes" id="UP001470230"/>
    </source>
</evidence>
<name>A0ABR2H279_9EUKA</name>
<gene>
    <name evidence="4" type="ORF">M9Y10_031690</name>
</gene>